<dbReference type="STRING" id="500610.SAMN02799615_02754"/>
<evidence type="ECO:0000313" key="2">
    <source>
        <dbReference type="EMBL" id="SFF21219.1"/>
    </source>
</evidence>
<dbReference type="GO" id="GO:0016020">
    <property type="term" value="C:membrane"/>
    <property type="evidence" value="ECO:0007669"/>
    <property type="project" value="GOC"/>
</dbReference>
<name>A0A1I2GVX2_9GAMM</name>
<proteinExistence type="predicted"/>
<dbReference type="EMBL" id="FONH01000010">
    <property type="protein sequence ID" value="SFF21219.1"/>
    <property type="molecule type" value="Genomic_DNA"/>
</dbReference>
<keyword evidence="1" id="KW-0812">Transmembrane</keyword>
<reference evidence="3" key="1">
    <citation type="submission" date="2016-10" db="EMBL/GenBank/DDBJ databases">
        <authorList>
            <person name="Varghese N."/>
            <person name="Submissions S."/>
        </authorList>
    </citation>
    <scope>NUCLEOTIDE SEQUENCE [LARGE SCALE GENOMIC DNA]</scope>
    <source>
        <strain evidence="3">UNC178MFTsu3.1</strain>
    </source>
</reference>
<gene>
    <name evidence="2" type="ORF">SAMN02799615_02754</name>
</gene>
<dbReference type="Proteomes" id="UP000199477">
    <property type="component" value="Unassembled WGS sequence"/>
</dbReference>
<keyword evidence="1" id="KW-0472">Membrane</keyword>
<dbReference type="PANTHER" id="PTHR28026:SF9">
    <property type="entry name" value="2-HYDROXY-PALMITIC ACID DIOXYGENASE MPO1"/>
    <property type="match status" value="1"/>
</dbReference>
<feature type="transmembrane region" description="Helical" evidence="1">
    <location>
        <begin position="28"/>
        <end position="47"/>
    </location>
</feature>
<sequence>MRTEPRSGMGPWLDSYAGDHRHPLNQRLHEVCVPLILWSAIALLWTIPVPALLGRPGFWSVGAQVLAFAWYWKHSRRLAGAMLLAFVLLDLLTAWVFAQYGAGTLRWSAVAVFAVAWVGQFVGHAIEGRRPSFLTDLSYLLVGPAWLMDKLLRRLGLGGEQA</sequence>
<feature type="transmembrane region" description="Helical" evidence="1">
    <location>
        <begin position="78"/>
        <end position="98"/>
    </location>
</feature>
<dbReference type="InterPro" id="IPR009305">
    <property type="entry name" value="Mpo1-like"/>
</dbReference>
<dbReference type="AlphaFoldDB" id="A0A1I2GVX2"/>
<evidence type="ECO:0000256" key="1">
    <source>
        <dbReference type="SAM" id="Phobius"/>
    </source>
</evidence>
<dbReference type="Pfam" id="PF06127">
    <property type="entry name" value="Mpo1-like"/>
    <property type="match status" value="1"/>
</dbReference>
<evidence type="ECO:0000313" key="3">
    <source>
        <dbReference type="Proteomes" id="UP000199477"/>
    </source>
</evidence>
<dbReference type="RefSeq" id="WP_026633877.1">
    <property type="nucleotide sequence ID" value="NZ_FONH01000010.1"/>
</dbReference>
<keyword evidence="1" id="KW-1133">Transmembrane helix</keyword>
<protein>
    <submittedName>
        <fullName evidence="2">Uncharacterized membrane protein YGL010W</fullName>
    </submittedName>
</protein>
<accession>A0A1I2GVX2</accession>
<dbReference type="GO" id="GO:0046521">
    <property type="term" value="P:sphingoid catabolic process"/>
    <property type="evidence" value="ECO:0007669"/>
    <property type="project" value="TreeGrafter"/>
</dbReference>
<keyword evidence="3" id="KW-1185">Reference proteome</keyword>
<feature type="transmembrane region" description="Helical" evidence="1">
    <location>
        <begin position="104"/>
        <end position="123"/>
    </location>
</feature>
<dbReference type="PANTHER" id="PTHR28026">
    <property type="entry name" value="DUF962 DOMAIN PROTEIN (AFU_ORTHOLOGUE AFUA_8G05310)"/>
    <property type="match status" value="1"/>
</dbReference>
<organism evidence="2 3">
    <name type="scientific">Dyella marensis</name>
    <dbReference type="NCBI Taxonomy" id="500610"/>
    <lineage>
        <taxon>Bacteria</taxon>
        <taxon>Pseudomonadati</taxon>
        <taxon>Pseudomonadota</taxon>
        <taxon>Gammaproteobacteria</taxon>
        <taxon>Lysobacterales</taxon>
        <taxon>Rhodanobacteraceae</taxon>
        <taxon>Dyella</taxon>
    </lineage>
</organism>